<dbReference type="GO" id="GO:0071004">
    <property type="term" value="C:U2-type prespliceosome"/>
    <property type="evidence" value="ECO:0007669"/>
    <property type="project" value="TreeGrafter"/>
</dbReference>
<keyword evidence="8 9" id="KW-0687">Ribonucleoprotein</keyword>
<protein>
    <recommendedName>
        <fullName evidence="9">Small nuclear ribonucleoprotein G</fullName>
        <shortName evidence="9">snRNP-G</shortName>
    </recommendedName>
</protein>
<feature type="domain" description="Sm" evidence="10">
    <location>
        <begin position="3"/>
        <end position="74"/>
    </location>
</feature>
<evidence type="ECO:0000256" key="5">
    <source>
        <dbReference type="ARBA" id="ARBA00022884"/>
    </source>
</evidence>
<evidence type="ECO:0000313" key="12">
    <source>
        <dbReference type="Proteomes" id="UP000694561"/>
    </source>
</evidence>
<reference evidence="11" key="1">
    <citation type="submission" date="2025-08" db="UniProtKB">
        <authorList>
            <consortium name="Ensembl"/>
        </authorList>
    </citation>
    <scope>IDENTIFICATION</scope>
</reference>
<reference evidence="11" key="2">
    <citation type="submission" date="2025-09" db="UniProtKB">
        <authorList>
            <consortium name="Ensembl"/>
        </authorList>
    </citation>
    <scope>IDENTIFICATION</scope>
</reference>
<dbReference type="GO" id="GO:0005829">
    <property type="term" value="C:cytosol"/>
    <property type="evidence" value="ECO:0007669"/>
    <property type="project" value="UniProtKB-SubCell"/>
</dbReference>
<dbReference type="AlphaFoldDB" id="A0A8C6B914"/>
<dbReference type="GO" id="GO:0000387">
    <property type="term" value="P:spliceosomal snRNP assembly"/>
    <property type="evidence" value="ECO:0007669"/>
    <property type="project" value="UniProtKB-UniRule"/>
</dbReference>
<keyword evidence="5 9" id="KW-0694">RNA-binding</keyword>
<dbReference type="FunFam" id="2.30.30.100:FF:000017">
    <property type="entry name" value="Small nuclear ribonucleoprotein G"/>
    <property type="match status" value="1"/>
</dbReference>
<dbReference type="PANTHER" id="PTHR10553">
    <property type="entry name" value="SMALL NUCLEAR RIBONUCLEOPROTEIN"/>
    <property type="match status" value="1"/>
</dbReference>
<evidence type="ECO:0000256" key="2">
    <source>
        <dbReference type="ARBA" id="ARBA00006850"/>
    </source>
</evidence>
<keyword evidence="12" id="KW-1185">Reference proteome</keyword>
<proteinExistence type="inferred from homology"/>
<keyword evidence="9" id="KW-0963">Cytoplasm</keyword>
<name>A0A8C6B914_MONMO</name>
<dbReference type="GO" id="GO:0071013">
    <property type="term" value="C:catalytic step 2 spliceosome"/>
    <property type="evidence" value="ECO:0007669"/>
    <property type="project" value="TreeGrafter"/>
</dbReference>
<dbReference type="GO" id="GO:0097526">
    <property type="term" value="C:spliceosomal tri-snRNP complex"/>
    <property type="evidence" value="ECO:0007669"/>
    <property type="project" value="TreeGrafter"/>
</dbReference>
<evidence type="ECO:0000256" key="4">
    <source>
        <dbReference type="ARBA" id="ARBA00022728"/>
    </source>
</evidence>
<dbReference type="GO" id="GO:0005682">
    <property type="term" value="C:U5 snRNP"/>
    <property type="evidence" value="ECO:0007669"/>
    <property type="project" value="TreeGrafter"/>
</dbReference>
<comment type="function">
    <text evidence="9">Plays role in pre-mRNA splicing as core component of the SMN-Sm complex that mediates spliceosomal snRNP assembly and as component of the spliceosomal U1, U2, U4 and U5 small nuclear ribonucleoproteins (snRNPs), the building blocks of the spliceosome. Component of both the pre-catalytic spliceosome B complex and activated spliceosome C complexes. Is also a component of the minor U12 spliceosome. As part of the U7 snRNP it is involved in histone 3'-end processing.</text>
</comment>
<dbReference type="Ensembl" id="ENSMMNT00015012261.1">
    <property type="protein sequence ID" value="ENSMMNP00015011199.1"/>
    <property type="gene ID" value="ENSMMNG00015008301.1"/>
</dbReference>
<keyword evidence="3 9" id="KW-0507">mRNA processing</keyword>
<evidence type="ECO:0000256" key="6">
    <source>
        <dbReference type="ARBA" id="ARBA00023187"/>
    </source>
</evidence>
<dbReference type="InterPro" id="IPR001163">
    <property type="entry name" value="Sm_dom_euk/arc"/>
</dbReference>
<dbReference type="InterPro" id="IPR047575">
    <property type="entry name" value="Sm"/>
</dbReference>
<dbReference type="GO" id="GO:0003723">
    <property type="term" value="F:RNA binding"/>
    <property type="evidence" value="ECO:0007669"/>
    <property type="project" value="UniProtKB-UniRule"/>
</dbReference>
<organism evidence="11 12">
    <name type="scientific">Monodon monoceros</name>
    <name type="common">Narwhal</name>
    <name type="synonym">Ceratodon monodon</name>
    <dbReference type="NCBI Taxonomy" id="40151"/>
    <lineage>
        <taxon>Eukaryota</taxon>
        <taxon>Metazoa</taxon>
        <taxon>Chordata</taxon>
        <taxon>Craniata</taxon>
        <taxon>Vertebrata</taxon>
        <taxon>Euteleostomi</taxon>
        <taxon>Mammalia</taxon>
        <taxon>Eutheria</taxon>
        <taxon>Laurasiatheria</taxon>
        <taxon>Artiodactyla</taxon>
        <taxon>Whippomorpha</taxon>
        <taxon>Cetacea</taxon>
        <taxon>Odontoceti</taxon>
        <taxon>Monodontidae</taxon>
        <taxon>Monodon</taxon>
    </lineage>
</organism>
<dbReference type="GO" id="GO:0071011">
    <property type="term" value="C:precatalytic spliceosome"/>
    <property type="evidence" value="ECO:0007669"/>
    <property type="project" value="TreeGrafter"/>
</dbReference>
<dbReference type="Proteomes" id="UP000694561">
    <property type="component" value="Unplaced"/>
</dbReference>
<evidence type="ECO:0000256" key="8">
    <source>
        <dbReference type="ARBA" id="ARBA00023274"/>
    </source>
</evidence>
<dbReference type="GO" id="GO:0005689">
    <property type="term" value="C:U12-type spliceosomal complex"/>
    <property type="evidence" value="ECO:0007669"/>
    <property type="project" value="TreeGrafter"/>
</dbReference>
<dbReference type="GeneTree" id="ENSGT00510000046985"/>
<dbReference type="InterPro" id="IPR034098">
    <property type="entry name" value="Sm_G"/>
</dbReference>
<evidence type="ECO:0000313" key="11">
    <source>
        <dbReference type="Ensembl" id="ENSMMNP00015011199.1"/>
    </source>
</evidence>
<dbReference type="GO" id="GO:0005685">
    <property type="term" value="C:U1 snRNP"/>
    <property type="evidence" value="ECO:0007669"/>
    <property type="project" value="TreeGrafter"/>
</dbReference>
<keyword evidence="4 9" id="KW-0747">Spliceosome</keyword>
<dbReference type="SUPFAM" id="SSF50182">
    <property type="entry name" value="Sm-like ribonucleoproteins"/>
    <property type="match status" value="1"/>
</dbReference>
<keyword evidence="6 9" id="KW-0508">mRNA splicing</keyword>
<dbReference type="InterPro" id="IPR044641">
    <property type="entry name" value="Lsm7/SmG-like"/>
</dbReference>
<dbReference type="GO" id="GO:0034719">
    <property type="term" value="C:SMN-Sm protein complex"/>
    <property type="evidence" value="ECO:0007669"/>
    <property type="project" value="TreeGrafter"/>
</dbReference>
<sequence length="74" mass="8169">MFKAPPPEWKKFVEKLSLKLSGGRHVQGILWGSDPFMNLVIDECVEMATSGQQNTGVVVIRGNSIIMLEALEPV</sequence>
<evidence type="ECO:0000259" key="10">
    <source>
        <dbReference type="PROSITE" id="PS52002"/>
    </source>
</evidence>
<dbReference type="GO" id="GO:0043186">
    <property type="term" value="C:P granule"/>
    <property type="evidence" value="ECO:0007669"/>
    <property type="project" value="TreeGrafter"/>
</dbReference>
<keyword evidence="7 9" id="KW-0539">Nucleus</keyword>
<dbReference type="Gene3D" id="2.30.30.100">
    <property type="match status" value="1"/>
</dbReference>
<comment type="subcellular location">
    <subcellularLocation>
        <location evidence="9">Cytoplasm</location>
        <location evidence="9">Cytosol</location>
    </subcellularLocation>
    <subcellularLocation>
        <location evidence="1 9">Nucleus</location>
    </subcellularLocation>
    <text evidence="9">SMN-mediated assembly into core snRNPs occurs in the cytosol before SMN-mediated transport to the nucleus to be included in spliceosomes.</text>
</comment>
<comment type="similarity">
    <text evidence="2 9">Belongs to the snRNP Sm proteins family.</text>
</comment>
<dbReference type="SMART" id="SM00651">
    <property type="entry name" value="Sm"/>
    <property type="match status" value="1"/>
</dbReference>
<evidence type="ECO:0000256" key="1">
    <source>
        <dbReference type="ARBA" id="ARBA00004123"/>
    </source>
</evidence>
<dbReference type="GO" id="GO:0005687">
    <property type="term" value="C:U4 snRNP"/>
    <property type="evidence" value="ECO:0007669"/>
    <property type="project" value="TreeGrafter"/>
</dbReference>
<dbReference type="GO" id="GO:0005686">
    <property type="term" value="C:U2 snRNP"/>
    <property type="evidence" value="ECO:0007669"/>
    <property type="project" value="TreeGrafter"/>
</dbReference>
<dbReference type="InterPro" id="IPR010920">
    <property type="entry name" value="LSM_dom_sf"/>
</dbReference>
<evidence type="ECO:0000256" key="7">
    <source>
        <dbReference type="ARBA" id="ARBA00023242"/>
    </source>
</evidence>
<dbReference type="CDD" id="cd01719">
    <property type="entry name" value="Sm_G"/>
    <property type="match status" value="1"/>
</dbReference>
<evidence type="ECO:0000256" key="3">
    <source>
        <dbReference type="ARBA" id="ARBA00022664"/>
    </source>
</evidence>
<dbReference type="PANTHER" id="PTHR10553:SF26">
    <property type="entry name" value="SMALL NUCLEAR RIBONUCLEOPROTEIN G-RELATED"/>
    <property type="match status" value="1"/>
</dbReference>
<accession>A0A8C6B914</accession>
<dbReference type="Pfam" id="PF01423">
    <property type="entry name" value="LSM"/>
    <property type="match status" value="1"/>
</dbReference>
<dbReference type="PROSITE" id="PS52002">
    <property type="entry name" value="SM"/>
    <property type="match status" value="1"/>
</dbReference>
<evidence type="ECO:0000256" key="9">
    <source>
        <dbReference type="RuleBase" id="RU365052"/>
    </source>
</evidence>